<evidence type="ECO:0000256" key="6">
    <source>
        <dbReference type="RuleBase" id="RU361217"/>
    </source>
</evidence>
<sequence>MPSPGGCSRRTGADLQDLLVIGGGINGVGIARDAAGRGLSVTLCEKEDLASHTSSASTKLIHGGLRYLEQYEFRLVAEALREREVLLKAAPHIIWPLRFVLPHDKGLRPAWMLRIGLALYDTIGGRRSLPGSRRVDLTKPPHRGVLQDRLRRGFEYSDCWVEDARLVVLCAMDARDRGAEILVRTECVALERHPTHWRATLRSRDGTERTVEARALANAAGPWVDEVARKALGQGPPARLRLVKGSHIIVPRKYPGQHAYIFQNGDGRVVFAIPYERDFTLIGTTDQLFEGELDSVTISPEEVRYLREAAGEYFRSGIAEDEIVATYAGVRPLYEDNSARNSTVTRDYAFELDTQGGAPILSVYGGKITTFRKLAEHALGRLAPQLPMGPKWTRTAPLPGGEMEDFAAFLWRAGERFSWMPPEMLLRLARAYGTRIDKVVGTADGLDRLGDHFGGDLYESELRYLVEEEFARTPQDILWRRSKLGLHLPAETERRVADWLNEQGGDFA</sequence>
<keyword evidence="5 6" id="KW-0560">Oxidoreductase</keyword>
<proteinExistence type="inferred from homology"/>
<dbReference type="Gene3D" id="3.50.50.60">
    <property type="entry name" value="FAD/NAD(P)-binding domain"/>
    <property type="match status" value="1"/>
</dbReference>
<dbReference type="Proteomes" id="UP001235664">
    <property type="component" value="Unassembled WGS sequence"/>
</dbReference>
<reference evidence="9 10" key="1">
    <citation type="submission" date="2023-08" db="EMBL/GenBank/DDBJ databases">
        <title>genomic of DY56.</title>
        <authorList>
            <person name="Wang Y."/>
        </authorList>
    </citation>
    <scope>NUCLEOTIDE SEQUENCE [LARGE SCALE GENOMIC DNA]</scope>
    <source>
        <strain evidence="9 10">DY56-A-20</strain>
    </source>
</reference>
<evidence type="ECO:0000256" key="5">
    <source>
        <dbReference type="ARBA" id="ARBA00023002"/>
    </source>
</evidence>
<dbReference type="PANTHER" id="PTHR11985">
    <property type="entry name" value="GLYCEROL-3-PHOSPHATE DEHYDROGENASE"/>
    <property type="match status" value="1"/>
</dbReference>
<dbReference type="InterPro" id="IPR038299">
    <property type="entry name" value="DAO_C_sf"/>
</dbReference>
<comment type="catalytic activity">
    <reaction evidence="6">
        <text>a quinone + sn-glycerol 3-phosphate = dihydroxyacetone phosphate + a quinol</text>
        <dbReference type="Rhea" id="RHEA:18977"/>
        <dbReference type="ChEBI" id="CHEBI:24646"/>
        <dbReference type="ChEBI" id="CHEBI:57597"/>
        <dbReference type="ChEBI" id="CHEBI:57642"/>
        <dbReference type="ChEBI" id="CHEBI:132124"/>
        <dbReference type="EC" id="1.1.5.3"/>
    </reaction>
</comment>
<dbReference type="PANTHER" id="PTHR11985:SF15">
    <property type="entry name" value="GLYCEROL-3-PHOSPHATE DEHYDROGENASE, MITOCHONDRIAL"/>
    <property type="match status" value="1"/>
</dbReference>
<evidence type="ECO:0000256" key="1">
    <source>
        <dbReference type="ARBA" id="ARBA00001974"/>
    </source>
</evidence>
<evidence type="ECO:0000259" key="7">
    <source>
        <dbReference type="Pfam" id="PF01266"/>
    </source>
</evidence>
<gene>
    <name evidence="9" type="primary">glpD</name>
    <name evidence="9" type="ORF">Q9K01_01635</name>
</gene>
<organism evidence="9 10">
    <name type="scientific">Qipengyuania benthica</name>
    <dbReference type="NCBI Taxonomy" id="3067651"/>
    <lineage>
        <taxon>Bacteria</taxon>
        <taxon>Pseudomonadati</taxon>
        <taxon>Pseudomonadota</taxon>
        <taxon>Alphaproteobacteria</taxon>
        <taxon>Sphingomonadales</taxon>
        <taxon>Erythrobacteraceae</taxon>
        <taxon>Qipengyuania</taxon>
    </lineage>
</organism>
<accession>A0ABT9H5J6</accession>
<dbReference type="Pfam" id="PF16901">
    <property type="entry name" value="DAO_C"/>
    <property type="match status" value="1"/>
</dbReference>
<dbReference type="InterPro" id="IPR006076">
    <property type="entry name" value="FAD-dep_OxRdtase"/>
</dbReference>
<feature type="domain" description="Alpha-glycerophosphate oxidase C-terminal" evidence="8">
    <location>
        <begin position="393"/>
        <end position="487"/>
    </location>
</feature>
<comment type="caution">
    <text evidence="9">The sequence shown here is derived from an EMBL/GenBank/DDBJ whole genome shotgun (WGS) entry which is preliminary data.</text>
</comment>
<dbReference type="InterPro" id="IPR036188">
    <property type="entry name" value="FAD/NAD-bd_sf"/>
</dbReference>
<feature type="domain" description="FAD dependent oxidoreductase" evidence="7">
    <location>
        <begin position="17"/>
        <end position="353"/>
    </location>
</feature>
<evidence type="ECO:0000313" key="9">
    <source>
        <dbReference type="EMBL" id="MDP4538329.1"/>
    </source>
</evidence>
<dbReference type="SUPFAM" id="SSF51905">
    <property type="entry name" value="FAD/NAD(P)-binding domain"/>
    <property type="match status" value="1"/>
</dbReference>
<evidence type="ECO:0000256" key="2">
    <source>
        <dbReference type="ARBA" id="ARBA00007330"/>
    </source>
</evidence>
<dbReference type="InterPro" id="IPR000447">
    <property type="entry name" value="G3P_DH_FAD-dep"/>
</dbReference>
<keyword evidence="4" id="KW-0274">FAD</keyword>
<dbReference type="EC" id="1.1.5.3" evidence="6"/>
<evidence type="ECO:0000313" key="10">
    <source>
        <dbReference type="Proteomes" id="UP001235664"/>
    </source>
</evidence>
<comment type="similarity">
    <text evidence="2 6">Belongs to the FAD-dependent glycerol-3-phosphate dehydrogenase family.</text>
</comment>
<dbReference type="PROSITE" id="PS00977">
    <property type="entry name" value="FAD_G3PDH_1"/>
    <property type="match status" value="1"/>
</dbReference>
<dbReference type="NCBIfam" id="NF009906">
    <property type="entry name" value="PRK13369.1"/>
    <property type="match status" value="1"/>
</dbReference>
<evidence type="ECO:0000259" key="8">
    <source>
        <dbReference type="Pfam" id="PF16901"/>
    </source>
</evidence>
<keyword evidence="10" id="KW-1185">Reference proteome</keyword>
<dbReference type="RefSeq" id="WP_305928470.1">
    <property type="nucleotide sequence ID" value="NZ_JAVAIL010000001.1"/>
</dbReference>
<dbReference type="EMBL" id="JAVAIL010000001">
    <property type="protein sequence ID" value="MDP4538329.1"/>
    <property type="molecule type" value="Genomic_DNA"/>
</dbReference>
<dbReference type="Gene3D" id="6.10.250.1890">
    <property type="match status" value="1"/>
</dbReference>
<dbReference type="Gene3D" id="3.30.9.10">
    <property type="entry name" value="D-Amino Acid Oxidase, subunit A, domain 2"/>
    <property type="match status" value="1"/>
</dbReference>
<dbReference type="InterPro" id="IPR031656">
    <property type="entry name" value="DAO_C"/>
</dbReference>
<dbReference type="NCBIfam" id="NF008899">
    <property type="entry name" value="PRK12266.1"/>
    <property type="match status" value="1"/>
</dbReference>
<comment type="cofactor">
    <cofactor evidence="1 6">
        <name>FAD</name>
        <dbReference type="ChEBI" id="CHEBI:57692"/>
    </cofactor>
</comment>
<name>A0ABT9H5J6_9SPHN</name>
<evidence type="ECO:0000256" key="3">
    <source>
        <dbReference type="ARBA" id="ARBA00022630"/>
    </source>
</evidence>
<dbReference type="PRINTS" id="PR01001">
    <property type="entry name" value="FADG3PDH"/>
</dbReference>
<dbReference type="GO" id="GO:0004368">
    <property type="term" value="F:glycerol-3-phosphate dehydrogenase (quinone) activity"/>
    <property type="evidence" value="ECO:0007669"/>
    <property type="project" value="UniProtKB-EC"/>
</dbReference>
<evidence type="ECO:0000256" key="4">
    <source>
        <dbReference type="ARBA" id="ARBA00022827"/>
    </source>
</evidence>
<keyword evidence="3 6" id="KW-0285">Flavoprotein</keyword>
<dbReference type="Gene3D" id="1.10.8.870">
    <property type="entry name" value="Alpha-glycerophosphate oxidase, cap domain"/>
    <property type="match status" value="1"/>
</dbReference>
<protein>
    <recommendedName>
        <fullName evidence="6">Glycerol-3-phosphate dehydrogenase</fullName>
        <ecNumber evidence="6">1.1.5.3</ecNumber>
    </recommendedName>
</protein>
<dbReference type="Pfam" id="PF01266">
    <property type="entry name" value="DAO"/>
    <property type="match status" value="1"/>
</dbReference>